<dbReference type="AlphaFoldDB" id="A0A0A2WFG9"/>
<dbReference type="GO" id="GO:0008696">
    <property type="term" value="F:4-amino-4-deoxychorismate lyase activity"/>
    <property type="evidence" value="ECO:0007669"/>
    <property type="project" value="UniProtKB-UniRule"/>
</dbReference>
<keyword evidence="4" id="KW-0663">Pyridoxal phosphate</keyword>
<dbReference type="Gene3D" id="3.30.470.10">
    <property type="match status" value="1"/>
</dbReference>
<dbReference type="GO" id="GO:0046656">
    <property type="term" value="P:folic acid biosynthetic process"/>
    <property type="evidence" value="ECO:0007669"/>
    <property type="project" value="UniProtKB-KW"/>
</dbReference>
<evidence type="ECO:0000313" key="12">
    <source>
        <dbReference type="Proteomes" id="UP000030518"/>
    </source>
</evidence>
<dbReference type="Pfam" id="PF01063">
    <property type="entry name" value="Aminotran_4"/>
    <property type="match status" value="1"/>
</dbReference>
<dbReference type="GO" id="GO:0008153">
    <property type="term" value="P:4-aminobenzoate biosynthetic process"/>
    <property type="evidence" value="ECO:0007669"/>
    <property type="project" value="UniProtKB-UniRule"/>
</dbReference>
<comment type="caution">
    <text evidence="11">The sequence shown here is derived from an EMBL/GenBank/DDBJ whole genome shotgun (WGS) entry which is preliminary data.</text>
</comment>
<dbReference type="GO" id="GO:0030170">
    <property type="term" value="F:pyridoxal phosphate binding"/>
    <property type="evidence" value="ECO:0007669"/>
    <property type="project" value="InterPro"/>
</dbReference>
<evidence type="ECO:0000256" key="1">
    <source>
        <dbReference type="ARBA" id="ARBA00001933"/>
    </source>
</evidence>
<evidence type="ECO:0000256" key="9">
    <source>
        <dbReference type="ARBA" id="ARBA00049529"/>
    </source>
</evidence>
<dbReference type="STRING" id="1300345.LF41_186"/>
<dbReference type="Gene3D" id="3.20.10.10">
    <property type="entry name" value="D-amino Acid Aminotransferase, subunit A, domain 2"/>
    <property type="match status" value="1"/>
</dbReference>
<dbReference type="SUPFAM" id="SSF56752">
    <property type="entry name" value="D-aminoacid aminotransferase-like PLP-dependent enzymes"/>
    <property type="match status" value="1"/>
</dbReference>
<organism evidence="11 12">
    <name type="scientific">Lysobacter dokdonensis DS-58</name>
    <dbReference type="NCBI Taxonomy" id="1300345"/>
    <lineage>
        <taxon>Bacteria</taxon>
        <taxon>Pseudomonadati</taxon>
        <taxon>Pseudomonadota</taxon>
        <taxon>Gammaproteobacteria</taxon>
        <taxon>Lysobacterales</taxon>
        <taxon>Lysobacteraceae</taxon>
        <taxon>Noviluteimonas</taxon>
    </lineage>
</organism>
<keyword evidence="12" id="KW-1185">Reference proteome</keyword>
<keyword evidence="6 11" id="KW-0456">Lyase</keyword>
<evidence type="ECO:0000256" key="3">
    <source>
        <dbReference type="ARBA" id="ARBA00011738"/>
    </source>
</evidence>
<dbReference type="OrthoDB" id="9805628at2"/>
<evidence type="ECO:0000256" key="8">
    <source>
        <dbReference type="ARBA" id="ARBA00035676"/>
    </source>
</evidence>
<dbReference type="InterPro" id="IPR036038">
    <property type="entry name" value="Aminotransferase-like"/>
</dbReference>
<dbReference type="InterPro" id="IPR050571">
    <property type="entry name" value="Class-IV_PLP-Dep_Aminotrnsfr"/>
</dbReference>
<dbReference type="EMBL" id="JRKJ01000011">
    <property type="protein sequence ID" value="KGQ18946.1"/>
    <property type="molecule type" value="Genomic_DNA"/>
</dbReference>
<name>A0A0A2WFG9_9GAMM</name>
<dbReference type="PATRIC" id="fig|1300345.3.peg.1864"/>
<evidence type="ECO:0000256" key="7">
    <source>
        <dbReference type="ARBA" id="ARBA00035633"/>
    </source>
</evidence>
<evidence type="ECO:0000313" key="11">
    <source>
        <dbReference type="EMBL" id="KGQ18946.1"/>
    </source>
</evidence>
<dbReference type="PANTHER" id="PTHR42743:SF2">
    <property type="entry name" value="AMINODEOXYCHORISMATE LYASE"/>
    <property type="match status" value="1"/>
</dbReference>
<sequence length="271" mass="29290">MSELIFLGGAHVNVLPGDSRGFAYGDGVFETMRVHHGNVHWWTAHRARMEAGAERLGLTLPSDLLIARAQHELFGRGHDGVAKLIVTRGGGARGYARDADAHPVWRYSRHPLPPAPREGGLVLRWCATALAVQPALAGLKHCNRLEQVLARGEWDDPAIDEGLMRSTEGDVVCATSANLFVLHGDRWSTPMVDRCGVAGTCRAWLLSQTGAAESRMRPADVESADAVLLCNAVRGILPVARIGEHAYSPHPAVAELRQRLARVHPGFAAGH</sequence>
<accession>A0A0A2WFG9</accession>
<dbReference type="EC" id="4.1.3.38" evidence="8 10"/>
<evidence type="ECO:0000256" key="6">
    <source>
        <dbReference type="ARBA" id="ARBA00023239"/>
    </source>
</evidence>
<proteinExistence type="inferred from homology"/>
<dbReference type="NCBIfam" id="TIGR03461">
    <property type="entry name" value="pabC_Proteo"/>
    <property type="match status" value="1"/>
</dbReference>
<reference evidence="11" key="1">
    <citation type="submission" date="2014-09" db="EMBL/GenBank/DDBJ databases">
        <title>Genome sequences of Lysobacter dokdonensis DS-58.</title>
        <authorList>
            <person name="Kim J.F."/>
            <person name="Kwak M.-J."/>
        </authorList>
    </citation>
    <scope>NUCLEOTIDE SEQUENCE [LARGE SCALE GENOMIC DNA]</scope>
    <source>
        <strain evidence="11">DS-58</strain>
    </source>
</reference>
<dbReference type="eggNOG" id="COG0115">
    <property type="taxonomic scope" value="Bacteria"/>
</dbReference>
<dbReference type="Proteomes" id="UP000030518">
    <property type="component" value="Unassembled WGS sequence"/>
</dbReference>
<dbReference type="InterPro" id="IPR043131">
    <property type="entry name" value="BCAT-like_N"/>
</dbReference>
<comment type="subunit">
    <text evidence="3">Homodimer.</text>
</comment>
<dbReference type="CDD" id="cd01559">
    <property type="entry name" value="ADCL_like"/>
    <property type="match status" value="1"/>
</dbReference>
<evidence type="ECO:0000256" key="5">
    <source>
        <dbReference type="ARBA" id="ARBA00022909"/>
    </source>
</evidence>
<evidence type="ECO:0000256" key="2">
    <source>
        <dbReference type="ARBA" id="ARBA00009320"/>
    </source>
</evidence>
<comment type="pathway">
    <text evidence="7">Cofactor biosynthesis; tetrahydrofolate biosynthesis; 4-aminobenzoate from chorismate: step 2/2.</text>
</comment>
<gene>
    <name evidence="11" type="ORF">LF41_186</name>
</gene>
<evidence type="ECO:0000256" key="10">
    <source>
        <dbReference type="NCBIfam" id="TIGR03461"/>
    </source>
</evidence>
<comment type="similarity">
    <text evidence="2">Belongs to the class-IV pyridoxal-phosphate-dependent aminotransferase family.</text>
</comment>
<dbReference type="RefSeq" id="WP_036169046.1">
    <property type="nucleotide sequence ID" value="NZ_JRKJ01000011.1"/>
</dbReference>
<protein>
    <recommendedName>
        <fullName evidence="8 10">Aminodeoxychorismate lyase</fullName>
        <ecNumber evidence="8 10">4.1.3.38</ecNumber>
    </recommendedName>
</protein>
<dbReference type="PANTHER" id="PTHR42743">
    <property type="entry name" value="AMINO-ACID AMINOTRANSFERASE"/>
    <property type="match status" value="1"/>
</dbReference>
<evidence type="ECO:0000256" key="4">
    <source>
        <dbReference type="ARBA" id="ARBA00022898"/>
    </source>
</evidence>
<dbReference type="InterPro" id="IPR001544">
    <property type="entry name" value="Aminotrans_IV"/>
</dbReference>
<keyword evidence="5" id="KW-0289">Folate biosynthesis</keyword>
<dbReference type="InterPro" id="IPR017824">
    <property type="entry name" value="Aminodeoxychorismate_lyase_IV"/>
</dbReference>
<comment type="catalytic activity">
    <reaction evidence="9">
        <text>4-amino-4-deoxychorismate = 4-aminobenzoate + pyruvate + H(+)</text>
        <dbReference type="Rhea" id="RHEA:16201"/>
        <dbReference type="ChEBI" id="CHEBI:15361"/>
        <dbReference type="ChEBI" id="CHEBI:15378"/>
        <dbReference type="ChEBI" id="CHEBI:17836"/>
        <dbReference type="ChEBI" id="CHEBI:58406"/>
        <dbReference type="EC" id="4.1.3.38"/>
    </reaction>
</comment>
<comment type="cofactor">
    <cofactor evidence="1">
        <name>pyridoxal 5'-phosphate</name>
        <dbReference type="ChEBI" id="CHEBI:597326"/>
    </cofactor>
</comment>
<dbReference type="GO" id="GO:0005829">
    <property type="term" value="C:cytosol"/>
    <property type="evidence" value="ECO:0007669"/>
    <property type="project" value="TreeGrafter"/>
</dbReference>
<dbReference type="InterPro" id="IPR043132">
    <property type="entry name" value="BCAT-like_C"/>
</dbReference>